<organism evidence="1 2">
    <name type="scientific">Enterococcus gallinarum</name>
    <dbReference type="NCBI Taxonomy" id="1353"/>
    <lineage>
        <taxon>Bacteria</taxon>
        <taxon>Bacillati</taxon>
        <taxon>Bacillota</taxon>
        <taxon>Bacilli</taxon>
        <taxon>Lactobacillales</taxon>
        <taxon>Enterococcaceae</taxon>
        <taxon>Enterococcus</taxon>
    </lineage>
</organism>
<keyword evidence="1" id="KW-0614">Plasmid</keyword>
<evidence type="ECO:0000313" key="2">
    <source>
        <dbReference type="Proteomes" id="UP000516696"/>
    </source>
</evidence>
<proteinExistence type="predicted"/>
<reference evidence="1 2" key="1">
    <citation type="submission" date="2020-03" db="EMBL/GenBank/DDBJ databases">
        <title>Characterization of ganglioside-mimicking enterococci.</title>
        <authorList>
            <person name="Patry R.T."/>
            <person name="Nothaft H."/>
            <person name="Bridger R."/>
            <person name="Shajahan A."/>
            <person name="Huynh S."/>
            <person name="Sanchez S."/>
            <person name="Azadi P."/>
            <person name="Cooper K."/>
            <person name="Miller W.G."/>
            <person name="Parker C.T."/>
            <person name="Wells L."/>
            <person name="Szymanski C.M."/>
        </authorList>
    </citation>
    <scope>NUCLEOTIDE SEQUENCE [LARGE SCALE GENOMIC DNA]</scope>
    <source>
        <strain evidence="1 2">EGM181</strain>
        <plasmid evidence="1 2">pEGM181-2</plasmid>
    </source>
</reference>
<dbReference type="RefSeq" id="WP_192189575.1">
    <property type="nucleotide sequence ID" value="NZ_CP050486.1"/>
</dbReference>
<gene>
    <name evidence="1" type="ORF">EGM181_18375</name>
</gene>
<dbReference type="EMBL" id="CP050486">
    <property type="protein sequence ID" value="QOG29279.1"/>
    <property type="molecule type" value="Genomic_DNA"/>
</dbReference>
<name>A0AAE7MTC4_ENTGA</name>
<geneLocation type="plasmid" evidence="1 2">
    <name>pEGM181-2</name>
</geneLocation>
<sequence length="71" mass="8170">MKKFTKKQAKKMFEDKVKQGVATKKQVNIVNEMNKIEGVTNTLIYPSELLALGYTEEQIVELQNKKVLIID</sequence>
<dbReference type="AlphaFoldDB" id="A0AAE7MTC4"/>
<accession>A0AAE7MTC4</accession>
<evidence type="ECO:0000313" key="1">
    <source>
        <dbReference type="EMBL" id="QOG29279.1"/>
    </source>
</evidence>
<protein>
    <submittedName>
        <fullName evidence="1">Uncharacterized protein</fullName>
    </submittedName>
</protein>
<dbReference type="Proteomes" id="UP000516696">
    <property type="component" value="Plasmid pEGM181-2"/>
</dbReference>